<keyword evidence="2" id="KW-0812">Transmembrane</keyword>
<name>A0A381PQY1_9ZZZZ</name>
<keyword evidence="2" id="KW-0472">Membrane</keyword>
<dbReference type="EMBL" id="UINC01001062">
    <property type="protein sequence ID" value="SUZ69461.1"/>
    <property type="molecule type" value="Genomic_DNA"/>
</dbReference>
<proteinExistence type="predicted"/>
<dbReference type="AlphaFoldDB" id="A0A381PQY1"/>
<feature type="region of interest" description="Disordered" evidence="1">
    <location>
        <begin position="71"/>
        <end position="90"/>
    </location>
</feature>
<sequence length="90" mass="10414">MQNQKNISCFKKKYSGRRLLFQSIILMITSFVFVSCTETVWQNSGDSCIQFSEKPPLRRVINYTDHDLCGRKASPRIAPTPQTRVQTEKD</sequence>
<feature type="transmembrane region" description="Helical" evidence="2">
    <location>
        <begin position="20"/>
        <end position="41"/>
    </location>
</feature>
<organism evidence="3">
    <name type="scientific">marine metagenome</name>
    <dbReference type="NCBI Taxonomy" id="408172"/>
    <lineage>
        <taxon>unclassified sequences</taxon>
        <taxon>metagenomes</taxon>
        <taxon>ecological metagenomes</taxon>
    </lineage>
</organism>
<feature type="compositionally biased region" description="Polar residues" evidence="1">
    <location>
        <begin position="80"/>
        <end position="90"/>
    </location>
</feature>
<protein>
    <submittedName>
        <fullName evidence="3">Uncharacterized protein</fullName>
    </submittedName>
</protein>
<reference evidence="3" key="1">
    <citation type="submission" date="2018-05" db="EMBL/GenBank/DDBJ databases">
        <authorList>
            <person name="Lanie J.A."/>
            <person name="Ng W.-L."/>
            <person name="Kazmierczak K.M."/>
            <person name="Andrzejewski T.M."/>
            <person name="Davidsen T.M."/>
            <person name="Wayne K.J."/>
            <person name="Tettelin H."/>
            <person name="Glass J.I."/>
            <person name="Rusch D."/>
            <person name="Podicherti R."/>
            <person name="Tsui H.-C.T."/>
            <person name="Winkler M.E."/>
        </authorList>
    </citation>
    <scope>NUCLEOTIDE SEQUENCE</scope>
</reference>
<evidence type="ECO:0000313" key="3">
    <source>
        <dbReference type="EMBL" id="SUZ69461.1"/>
    </source>
</evidence>
<gene>
    <name evidence="3" type="ORF">METZ01_LOCUS22315</name>
</gene>
<evidence type="ECO:0000256" key="2">
    <source>
        <dbReference type="SAM" id="Phobius"/>
    </source>
</evidence>
<accession>A0A381PQY1</accession>
<evidence type="ECO:0000256" key="1">
    <source>
        <dbReference type="SAM" id="MobiDB-lite"/>
    </source>
</evidence>
<keyword evidence="2" id="KW-1133">Transmembrane helix</keyword>